<name>A0A9D7AG18_9GAMM</name>
<accession>A0A9D7AG18</accession>
<dbReference type="Gene3D" id="1.10.238.160">
    <property type="match status" value="1"/>
</dbReference>
<dbReference type="AlphaFoldDB" id="A0A9D7AG18"/>
<organism evidence="2 3">
    <name type="scientific">Limnobaculum xujianqingii</name>
    <dbReference type="NCBI Taxonomy" id="2738837"/>
    <lineage>
        <taxon>Bacteria</taxon>
        <taxon>Pseudomonadati</taxon>
        <taxon>Pseudomonadota</taxon>
        <taxon>Gammaproteobacteria</taxon>
        <taxon>Enterobacterales</taxon>
        <taxon>Budviciaceae</taxon>
        <taxon>Limnobaculum</taxon>
    </lineage>
</organism>
<dbReference type="InterPro" id="IPR052931">
    <property type="entry name" value="Prophage_regulatory_activator"/>
</dbReference>
<dbReference type="PANTHER" id="PTHR36154:SF1">
    <property type="entry name" value="DNA-BINDING TRANSCRIPTIONAL ACTIVATOR ALPA"/>
    <property type="match status" value="1"/>
</dbReference>
<gene>
    <name evidence="2" type="ORF">I2492_03330</name>
    <name evidence="1" type="ORF">I2493_03330</name>
</gene>
<evidence type="ECO:0000313" key="2">
    <source>
        <dbReference type="EMBL" id="MBK5175360.1"/>
    </source>
</evidence>
<dbReference type="PANTHER" id="PTHR36154">
    <property type="entry name" value="DNA-BINDING TRANSCRIPTIONAL ACTIVATOR ALPA"/>
    <property type="match status" value="1"/>
</dbReference>
<evidence type="ECO:0000313" key="4">
    <source>
        <dbReference type="Proteomes" id="UP001296969"/>
    </source>
</evidence>
<dbReference type="EMBL" id="JADRCP010000001">
    <property type="protein sequence ID" value="MBK5175360.1"/>
    <property type="molecule type" value="Genomic_DNA"/>
</dbReference>
<dbReference type="InterPro" id="IPR010260">
    <property type="entry name" value="AlpA"/>
</dbReference>
<comment type="caution">
    <text evidence="2">The sequence shown here is derived from an EMBL/GenBank/DDBJ whole genome shotgun (WGS) entry which is preliminary data.</text>
</comment>
<evidence type="ECO:0000313" key="3">
    <source>
        <dbReference type="Proteomes" id="UP000807542"/>
    </source>
</evidence>
<dbReference type="Proteomes" id="UP000807542">
    <property type="component" value="Unassembled WGS sequence"/>
</dbReference>
<protein>
    <submittedName>
        <fullName evidence="2">AlpA family transcriptional regulator</fullName>
    </submittedName>
</protein>
<dbReference type="Proteomes" id="UP001296969">
    <property type="component" value="Unassembled WGS sequence"/>
</dbReference>
<reference evidence="2 4" key="1">
    <citation type="submission" date="2020-11" db="EMBL/GenBank/DDBJ databases">
        <title>Insectihabitans protaetiae gen. nov. sp. nov. and Insectihabitans allomyrinae sp. nov., isolated from larvae of Protaetia brevitarsis seulensis and Allomyrina dichotoma, respectively.</title>
        <authorList>
            <person name="Lee S.D."/>
            <person name="Byeon Y.-S."/>
            <person name="Kim S.-M."/>
            <person name="Yang H.L."/>
            <person name="Kim I.S."/>
        </authorList>
    </citation>
    <scope>NUCLEOTIDE SEQUENCE</scope>
    <source>
        <strain evidence="2">CWB-B4</strain>
        <strain evidence="1 4">CWB-B43</strain>
    </source>
</reference>
<proteinExistence type="predicted"/>
<dbReference type="EMBL" id="JADRCQ010000001">
    <property type="protein sequence ID" value="MBK5072051.1"/>
    <property type="molecule type" value="Genomic_DNA"/>
</dbReference>
<sequence>MRILRIKDVMKMVGLGRSTIYSKMNNGTFPLNKKLGVGARAAGWLESDIEIWINANFYN</sequence>
<keyword evidence="4" id="KW-1185">Reference proteome</keyword>
<evidence type="ECO:0000313" key="1">
    <source>
        <dbReference type="EMBL" id="MBK5072051.1"/>
    </source>
</evidence>
<dbReference type="Pfam" id="PF05930">
    <property type="entry name" value="Phage_AlpA"/>
    <property type="match status" value="1"/>
</dbReference>